<dbReference type="EMBL" id="JRNE01000003">
    <property type="protein sequence ID" value="KGF19249.1"/>
    <property type="molecule type" value="Genomic_DNA"/>
</dbReference>
<sequence>MWLGTRGAATEFRFEPTLPDLLLGSDFAVIVAMIFAAGGSAAEIAGRRIAFCYLTSNSRPGVHVARMVAQVVVVGVSIVAGFAIAAGFLAAVGALVPEGFGGAAAHIGILLLWTVIGSAVGMLVPVTAVATGLPVAWILLVEVTLGTVPIEFLNKLTEYLPWTASRQLLDMMDIGVSNVHAGLVLAAWSVAVIGGGIVVA</sequence>
<accession>A0A096AE84</accession>
<protein>
    <submittedName>
        <fullName evidence="2">Uncharacterized protein</fullName>
    </submittedName>
</protein>
<keyword evidence="1" id="KW-0812">Transmembrane</keyword>
<feature type="transmembrane region" description="Helical" evidence="1">
    <location>
        <begin position="103"/>
        <end position="124"/>
    </location>
</feature>
<gene>
    <name evidence="2" type="ORF">HMPREF1650_00115</name>
</gene>
<organism evidence="2 3">
    <name type="scientific">Corynebacterium freneyi DNF00450</name>
    <dbReference type="NCBI Taxonomy" id="1287475"/>
    <lineage>
        <taxon>Bacteria</taxon>
        <taxon>Bacillati</taxon>
        <taxon>Actinomycetota</taxon>
        <taxon>Actinomycetes</taxon>
        <taxon>Mycobacteriales</taxon>
        <taxon>Corynebacteriaceae</taxon>
        <taxon>Corynebacterium</taxon>
    </lineage>
</organism>
<keyword evidence="1" id="KW-1133">Transmembrane helix</keyword>
<comment type="caution">
    <text evidence="2">The sequence shown here is derived from an EMBL/GenBank/DDBJ whole genome shotgun (WGS) entry which is preliminary data.</text>
</comment>
<evidence type="ECO:0000313" key="3">
    <source>
        <dbReference type="Proteomes" id="UP000029548"/>
    </source>
</evidence>
<keyword evidence="1" id="KW-0472">Membrane</keyword>
<feature type="transmembrane region" description="Helical" evidence="1">
    <location>
        <begin position="136"/>
        <end position="154"/>
    </location>
</feature>
<proteinExistence type="predicted"/>
<feature type="non-terminal residue" evidence="2">
    <location>
        <position position="200"/>
    </location>
</feature>
<name>A0A096AE84_9CORY</name>
<feature type="transmembrane region" description="Helical" evidence="1">
    <location>
        <begin position="67"/>
        <end position="91"/>
    </location>
</feature>
<evidence type="ECO:0000256" key="1">
    <source>
        <dbReference type="SAM" id="Phobius"/>
    </source>
</evidence>
<evidence type="ECO:0000313" key="2">
    <source>
        <dbReference type="EMBL" id="KGF19249.1"/>
    </source>
</evidence>
<reference evidence="2 3" key="1">
    <citation type="submission" date="2014-07" db="EMBL/GenBank/DDBJ databases">
        <authorList>
            <person name="McCorrison J."/>
            <person name="Sanka R."/>
            <person name="Torralba M."/>
            <person name="Gillis M."/>
            <person name="Haft D.H."/>
            <person name="Methe B."/>
            <person name="Sutton G."/>
            <person name="Nelson K.E."/>
        </authorList>
    </citation>
    <scope>NUCLEOTIDE SEQUENCE [LARGE SCALE GENOMIC DNA]</scope>
    <source>
        <strain evidence="2 3">DNF00450</strain>
    </source>
</reference>
<dbReference type="AlphaFoldDB" id="A0A096AE84"/>
<dbReference type="Proteomes" id="UP000029548">
    <property type="component" value="Unassembled WGS sequence"/>
</dbReference>
<feature type="transmembrane region" description="Helical" evidence="1">
    <location>
        <begin position="27"/>
        <end position="46"/>
    </location>
</feature>
<feature type="transmembrane region" description="Helical" evidence="1">
    <location>
        <begin position="174"/>
        <end position="199"/>
    </location>
</feature>